<proteinExistence type="predicted"/>
<dbReference type="AlphaFoldDB" id="A0A150HQ87"/>
<dbReference type="PATRIC" id="fig|52133.19.peg.2995"/>
<accession>A0A150HQ87</accession>
<evidence type="ECO:0000313" key="1">
    <source>
        <dbReference type="EMBL" id="KXZ68789.1"/>
    </source>
</evidence>
<gene>
    <name evidence="1" type="ORF">AVENLUH13518_02949</name>
</gene>
<evidence type="ECO:0000313" key="2">
    <source>
        <dbReference type="Proteomes" id="UP000075544"/>
    </source>
</evidence>
<organism evidence="1 2">
    <name type="scientific">Acinetobacter venetianus</name>
    <dbReference type="NCBI Taxonomy" id="52133"/>
    <lineage>
        <taxon>Bacteria</taxon>
        <taxon>Pseudomonadati</taxon>
        <taxon>Pseudomonadota</taxon>
        <taxon>Gammaproteobacteria</taxon>
        <taxon>Moraxellales</taxon>
        <taxon>Moraxellaceae</taxon>
        <taxon>Acinetobacter</taxon>
    </lineage>
</organism>
<dbReference type="EMBL" id="JRHX01000087">
    <property type="protein sequence ID" value="KXZ68789.1"/>
    <property type="molecule type" value="Genomic_DNA"/>
</dbReference>
<sequence length="197" mass="22931">MQQCWYGGCEMGSAMNKDLKKDQISNIEWLGKQMRAKTANFEICTQDTNLEPITWEDRCGAFAKMETQQAKALAALHVWGHKEKNAYELLINYLANIMFNQAQLDGKSDPKHISLKDLSLLIARMILEFALDENLETNFTAKGRLYFAGIGEDRLSYDAYRKTWLKYESEMQLAIYSARWEVETCIEKYRKNLKRFA</sequence>
<protein>
    <submittedName>
        <fullName evidence="1">Uncharacterized protein</fullName>
    </submittedName>
</protein>
<comment type="caution">
    <text evidence="1">The sequence shown here is derived from an EMBL/GenBank/DDBJ whole genome shotgun (WGS) entry which is preliminary data.</text>
</comment>
<dbReference type="Proteomes" id="UP000075544">
    <property type="component" value="Unassembled WGS sequence"/>
</dbReference>
<reference evidence="1 2" key="1">
    <citation type="journal article" date="2016" name="Sci. Rep.">
        <title>Genomic and phenotypic characterization of the species Acinetobacter venetianus.</title>
        <authorList>
            <person name="Fondi M."/>
            <person name="Maida I."/>
            <person name="Perrin E."/>
            <person name="Orlandini V."/>
            <person name="La Torre L."/>
            <person name="Bosi E."/>
            <person name="Negroni A."/>
            <person name="Zanaroli G."/>
            <person name="Fava F."/>
            <person name="Decorosi F."/>
            <person name="Giovannetti L."/>
            <person name="Viti C."/>
            <person name="Vaneechoutte M."/>
            <person name="Dijkshoorn L."/>
            <person name="Fani R."/>
        </authorList>
    </citation>
    <scope>NUCLEOTIDE SEQUENCE [LARGE SCALE GENOMIC DNA]</scope>
    <source>
        <strain evidence="1 2">LUH13518</strain>
    </source>
</reference>
<name>A0A150HQ87_9GAMM</name>